<feature type="transmembrane region" description="Helical" evidence="13">
    <location>
        <begin position="436"/>
        <end position="453"/>
    </location>
</feature>
<dbReference type="InterPro" id="IPR004358">
    <property type="entry name" value="Sig_transdc_His_kin-like_C"/>
</dbReference>
<dbReference type="Proteomes" id="UP000292039">
    <property type="component" value="Unassembled WGS sequence"/>
</dbReference>
<feature type="domain" description="Histidine kinase" evidence="14">
    <location>
        <begin position="791"/>
        <end position="1004"/>
    </location>
</feature>
<dbReference type="GO" id="GO:0005886">
    <property type="term" value="C:plasma membrane"/>
    <property type="evidence" value="ECO:0007669"/>
    <property type="project" value="TreeGrafter"/>
</dbReference>
<keyword evidence="9 13" id="KW-1133">Transmembrane helix</keyword>
<reference evidence="18 20" key="2">
    <citation type="submission" date="2019-02" db="EMBL/GenBank/DDBJ databases">
        <title>Genomic Encyclopedia of Type Strains, Phase IV (KMG-IV): sequencing the most valuable type-strain genomes for metagenomic binning, comparative biology and taxonomic classification.</title>
        <authorList>
            <person name="Goeker M."/>
        </authorList>
    </citation>
    <scope>NUCLEOTIDE SEQUENCE [LARGE SCALE GENOMIC DNA]</scope>
    <source>
        <strain evidence="18 20">DSM 16618</strain>
    </source>
</reference>
<dbReference type="SMART" id="SM00387">
    <property type="entry name" value="HATPase_c"/>
    <property type="match status" value="1"/>
</dbReference>
<name>A0A171KRQ1_9BURK</name>
<dbReference type="RefSeq" id="WP_068371234.1">
    <property type="nucleotide sequence ID" value="NZ_CBCSEB010000009.1"/>
</dbReference>
<evidence type="ECO:0000256" key="4">
    <source>
        <dbReference type="ARBA" id="ARBA00012438"/>
    </source>
</evidence>
<dbReference type="PROSITE" id="PS50110">
    <property type="entry name" value="RESPONSE_REGULATORY"/>
    <property type="match status" value="1"/>
</dbReference>
<evidence type="ECO:0000313" key="20">
    <source>
        <dbReference type="Proteomes" id="UP000292039"/>
    </source>
</evidence>
<evidence type="ECO:0000256" key="9">
    <source>
        <dbReference type="ARBA" id="ARBA00022989"/>
    </source>
</evidence>
<comment type="caution">
    <text evidence="17">The sequence shown here is derived from an EMBL/GenBank/DDBJ whole genome shotgun (WGS) entry which is preliminary data.</text>
</comment>
<dbReference type="PROSITE" id="PS50283">
    <property type="entry name" value="NA_SOLUT_SYMP_3"/>
    <property type="match status" value="1"/>
</dbReference>
<dbReference type="PRINTS" id="PR00344">
    <property type="entry name" value="BCTRLSENSOR"/>
</dbReference>
<dbReference type="EC" id="2.7.13.3" evidence="4"/>
<keyword evidence="10 13" id="KW-0472">Membrane</keyword>
<evidence type="ECO:0000256" key="7">
    <source>
        <dbReference type="ARBA" id="ARBA00022692"/>
    </source>
</evidence>
<evidence type="ECO:0000256" key="12">
    <source>
        <dbReference type="SAM" id="Coils"/>
    </source>
</evidence>
<reference evidence="17 19" key="1">
    <citation type="submission" date="2015-04" db="EMBL/GenBank/DDBJ databases">
        <title>Genome sequence of Kerstersia gyiorum CG1.</title>
        <authorList>
            <person name="Greninger A.L."/>
            <person name="Kozyreva V."/>
            <person name="Chaturvedi V."/>
        </authorList>
    </citation>
    <scope>NUCLEOTIDE SEQUENCE [LARGE SCALE GENOMIC DNA]</scope>
    <source>
        <strain evidence="17 19">CG1</strain>
    </source>
</reference>
<dbReference type="Proteomes" id="UP000078084">
    <property type="component" value="Unassembled WGS sequence"/>
</dbReference>
<dbReference type="STRING" id="206506.AAV32_10240"/>
<dbReference type="Pfam" id="PF00512">
    <property type="entry name" value="HisKA"/>
    <property type="match status" value="1"/>
</dbReference>
<dbReference type="AlphaFoldDB" id="A0A171KRQ1"/>
<dbReference type="EMBL" id="LBNE01000006">
    <property type="protein sequence ID" value="KKO71568.1"/>
    <property type="molecule type" value="Genomic_DNA"/>
</dbReference>
<evidence type="ECO:0000256" key="2">
    <source>
        <dbReference type="ARBA" id="ARBA00004141"/>
    </source>
</evidence>
<dbReference type="Gene3D" id="3.30.450.20">
    <property type="entry name" value="PAS domain"/>
    <property type="match status" value="1"/>
</dbReference>
<dbReference type="CDD" id="cd10322">
    <property type="entry name" value="SLC5sbd"/>
    <property type="match status" value="1"/>
</dbReference>
<dbReference type="InterPro" id="IPR036890">
    <property type="entry name" value="HATPase_C_sf"/>
</dbReference>
<dbReference type="SMART" id="SM00448">
    <property type="entry name" value="REC"/>
    <property type="match status" value="1"/>
</dbReference>
<dbReference type="EMBL" id="SGWZ01000005">
    <property type="protein sequence ID" value="RZS66728.1"/>
    <property type="molecule type" value="Genomic_DNA"/>
</dbReference>
<feature type="coiled-coil region" evidence="12">
    <location>
        <begin position="753"/>
        <end position="784"/>
    </location>
</feature>
<feature type="modified residue" description="4-aspartylphosphate" evidence="11">
    <location>
        <position position="1078"/>
    </location>
</feature>
<keyword evidence="12" id="KW-0175">Coiled coil</keyword>
<evidence type="ECO:0000256" key="13">
    <source>
        <dbReference type="SAM" id="Phobius"/>
    </source>
</evidence>
<feature type="domain" description="PAS" evidence="16">
    <location>
        <begin position="633"/>
        <end position="675"/>
    </location>
</feature>
<keyword evidence="19" id="KW-1185">Reference proteome</keyword>
<feature type="transmembrane region" description="Helical" evidence="13">
    <location>
        <begin position="187"/>
        <end position="213"/>
    </location>
</feature>
<evidence type="ECO:0000259" key="15">
    <source>
        <dbReference type="PROSITE" id="PS50110"/>
    </source>
</evidence>
<evidence type="ECO:0000256" key="8">
    <source>
        <dbReference type="ARBA" id="ARBA00022777"/>
    </source>
</evidence>
<dbReference type="PROSITE" id="PS50109">
    <property type="entry name" value="HIS_KIN"/>
    <property type="match status" value="1"/>
</dbReference>
<dbReference type="InterPro" id="IPR035965">
    <property type="entry name" value="PAS-like_dom_sf"/>
</dbReference>
<evidence type="ECO:0000259" key="16">
    <source>
        <dbReference type="PROSITE" id="PS50112"/>
    </source>
</evidence>
<dbReference type="NCBIfam" id="NF041832">
    <property type="entry name" value="near_NosP_CTERM"/>
    <property type="match status" value="1"/>
</dbReference>
<dbReference type="Pfam" id="PF02518">
    <property type="entry name" value="HATPase_c"/>
    <property type="match status" value="1"/>
</dbReference>
<dbReference type="SUPFAM" id="SSF52172">
    <property type="entry name" value="CheY-like"/>
    <property type="match status" value="1"/>
</dbReference>
<dbReference type="Gene3D" id="3.30.565.10">
    <property type="entry name" value="Histidine kinase-like ATPase, C-terminal domain"/>
    <property type="match status" value="1"/>
</dbReference>
<dbReference type="Gene3D" id="1.20.1730.10">
    <property type="entry name" value="Sodium/glucose cotransporter"/>
    <property type="match status" value="1"/>
</dbReference>
<dbReference type="SUPFAM" id="SSF55874">
    <property type="entry name" value="ATPase domain of HSP90 chaperone/DNA topoisomerase II/histidine kinase"/>
    <property type="match status" value="1"/>
</dbReference>
<evidence type="ECO:0000256" key="10">
    <source>
        <dbReference type="ARBA" id="ARBA00023136"/>
    </source>
</evidence>
<keyword evidence="6" id="KW-0808">Transferase</keyword>
<dbReference type="InterPro" id="IPR001789">
    <property type="entry name" value="Sig_transdc_resp-reg_receiver"/>
</dbReference>
<proteinExistence type="inferred from homology"/>
<keyword evidence="5 11" id="KW-0597">Phosphoprotein</keyword>
<dbReference type="GO" id="GO:0022857">
    <property type="term" value="F:transmembrane transporter activity"/>
    <property type="evidence" value="ECO:0007669"/>
    <property type="project" value="InterPro"/>
</dbReference>
<dbReference type="PROSITE" id="PS50112">
    <property type="entry name" value="PAS"/>
    <property type="match status" value="1"/>
</dbReference>
<dbReference type="Gene3D" id="3.40.50.2300">
    <property type="match status" value="1"/>
</dbReference>
<feature type="transmembrane region" description="Helical" evidence="13">
    <location>
        <begin position="67"/>
        <end position="86"/>
    </location>
</feature>
<dbReference type="Gene3D" id="1.10.287.130">
    <property type="match status" value="1"/>
</dbReference>
<dbReference type="InterPro" id="IPR038377">
    <property type="entry name" value="Na/Glc_symporter_sf"/>
</dbReference>
<dbReference type="InterPro" id="IPR001734">
    <property type="entry name" value="Na/solute_symporter"/>
</dbReference>
<dbReference type="InterPro" id="IPR003594">
    <property type="entry name" value="HATPase_dom"/>
</dbReference>
<evidence type="ECO:0000313" key="18">
    <source>
        <dbReference type="EMBL" id="RZS66728.1"/>
    </source>
</evidence>
<dbReference type="CDD" id="cd00082">
    <property type="entry name" value="HisKA"/>
    <property type="match status" value="1"/>
</dbReference>
<keyword evidence="7 13" id="KW-0812">Transmembrane</keyword>
<accession>A0A171KRQ1</accession>
<evidence type="ECO:0000313" key="17">
    <source>
        <dbReference type="EMBL" id="KKO71568.1"/>
    </source>
</evidence>
<evidence type="ECO:0000256" key="5">
    <source>
        <dbReference type="ARBA" id="ARBA00022553"/>
    </source>
</evidence>
<feature type="transmembrane region" description="Helical" evidence="13">
    <location>
        <begin position="271"/>
        <end position="297"/>
    </location>
</feature>
<dbReference type="InterPro" id="IPR036097">
    <property type="entry name" value="HisK_dim/P_sf"/>
</dbReference>
<evidence type="ECO:0000256" key="11">
    <source>
        <dbReference type="PROSITE-ProRule" id="PRU00169"/>
    </source>
</evidence>
<dbReference type="CDD" id="cd00075">
    <property type="entry name" value="HATPase"/>
    <property type="match status" value="1"/>
</dbReference>
<evidence type="ECO:0000313" key="19">
    <source>
        <dbReference type="Proteomes" id="UP000078084"/>
    </source>
</evidence>
<dbReference type="FunFam" id="3.30.565.10:FF:000049">
    <property type="entry name" value="Two-component sensor histidine kinase"/>
    <property type="match status" value="1"/>
</dbReference>
<dbReference type="CDD" id="cd00130">
    <property type="entry name" value="PAS"/>
    <property type="match status" value="1"/>
</dbReference>
<dbReference type="InterPro" id="IPR003661">
    <property type="entry name" value="HisK_dim/P_dom"/>
</dbReference>
<dbReference type="PATRIC" id="fig|206506.3.peg.2190"/>
<comment type="similarity">
    <text evidence="3">Belongs to the sodium:solute symporter (SSF) (TC 2.A.21) family.</text>
</comment>
<feature type="transmembrane region" description="Helical" evidence="13">
    <location>
        <begin position="6"/>
        <end position="23"/>
    </location>
</feature>
<feature type="transmembrane region" description="Helical" evidence="13">
    <location>
        <begin position="367"/>
        <end position="391"/>
    </location>
</feature>
<feature type="domain" description="Response regulatory" evidence="15">
    <location>
        <begin position="1030"/>
        <end position="1143"/>
    </location>
</feature>
<keyword evidence="8" id="KW-0418">Kinase</keyword>
<dbReference type="GO" id="GO:0000155">
    <property type="term" value="F:phosphorelay sensor kinase activity"/>
    <property type="evidence" value="ECO:0007669"/>
    <property type="project" value="InterPro"/>
</dbReference>
<feature type="transmembrane region" description="Helical" evidence="13">
    <location>
        <begin position="317"/>
        <end position="346"/>
    </location>
</feature>
<dbReference type="Pfam" id="PF00072">
    <property type="entry name" value="Response_reg"/>
    <property type="match status" value="1"/>
</dbReference>
<feature type="transmembrane region" description="Helical" evidence="13">
    <location>
        <begin position="115"/>
        <end position="133"/>
    </location>
</feature>
<dbReference type="GO" id="GO:0009927">
    <property type="term" value="F:histidine phosphotransfer kinase activity"/>
    <property type="evidence" value="ECO:0007669"/>
    <property type="project" value="TreeGrafter"/>
</dbReference>
<protein>
    <recommendedName>
        <fullName evidence="4">histidine kinase</fullName>
        <ecNumber evidence="4">2.7.13.3</ecNumber>
    </recommendedName>
</protein>
<evidence type="ECO:0000256" key="6">
    <source>
        <dbReference type="ARBA" id="ARBA00022679"/>
    </source>
</evidence>
<evidence type="ECO:0000259" key="14">
    <source>
        <dbReference type="PROSITE" id="PS50109"/>
    </source>
</evidence>
<evidence type="ECO:0000256" key="3">
    <source>
        <dbReference type="ARBA" id="ARBA00006434"/>
    </source>
</evidence>
<dbReference type="InterPro" id="IPR011006">
    <property type="entry name" value="CheY-like_superfamily"/>
</dbReference>
<feature type="transmembrane region" description="Helical" evidence="13">
    <location>
        <begin position="403"/>
        <end position="424"/>
    </location>
</feature>
<feature type="transmembrane region" description="Helical" evidence="13">
    <location>
        <begin position="158"/>
        <end position="175"/>
    </location>
</feature>
<dbReference type="Pfam" id="PF12860">
    <property type="entry name" value="PAS_7"/>
    <property type="match status" value="1"/>
</dbReference>
<dbReference type="SUPFAM" id="SSF55785">
    <property type="entry name" value="PYP-like sensor domain (PAS domain)"/>
    <property type="match status" value="1"/>
</dbReference>
<dbReference type="CDD" id="cd00156">
    <property type="entry name" value="REC"/>
    <property type="match status" value="1"/>
</dbReference>
<dbReference type="InterPro" id="IPR000014">
    <property type="entry name" value="PAS"/>
</dbReference>
<dbReference type="PANTHER" id="PTHR43047:SF9">
    <property type="entry name" value="HISTIDINE KINASE"/>
    <property type="match status" value="1"/>
</dbReference>
<dbReference type="PANTHER" id="PTHR43047">
    <property type="entry name" value="TWO-COMPONENT HISTIDINE PROTEIN KINASE"/>
    <property type="match status" value="1"/>
</dbReference>
<comment type="subcellular location">
    <subcellularLocation>
        <location evidence="2">Membrane</location>
        <topology evidence="2">Multi-pass membrane protein</topology>
    </subcellularLocation>
</comment>
<evidence type="ECO:0000256" key="1">
    <source>
        <dbReference type="ARBA" id="ARBA00000085"/>
    </source>
</evidence>
<feature type="transmembrane region" description="Helical" evidence="13">
    <location>
        <begin position="233"/>
        <end position="250"/>
    </location>
</feature>
<dbReference type="InterPro" id="IPR005467">
    <property type="entry name" value="His_kinase_dom"/>
</dbReference>
<dbReference type="SMART" id="SM00388">
    <property type="entry name" value="HisKA"/>
    <property type="match status" value="1"/>
</dbReference>
<comment type="catalytic activity">
    <reaction evidence="1">
        <text>ATP + protein L-histidine = ADP + protein N-phospho-L-histidine.</text>
        <dbReference type="EC" id="2.7.13.3"/>
    </reaction>
</comment>
<gene>
    <name evidence="17" type="ORF">AAV32_10240</name>
    <name evidence="18" type="ORF">EV679_2885</name>
</gene>
<organism evidence="17 19">
    <name type="scientific">Kerstersia gyiorum</name>
    <dbReference type="NCBI Taxonomy" id="206506"/>
    <lineage>
        <taxon>Bacteria</taxon>
        <taxon>Pseudomonadati</taxon>
        <taxon>Pseudomonadota</taxon>
        <taxon>Betaproteobacteria</taxon>
        <taxon>Burkholderiales</taxon>
        <taxon>Alcaligenaceae</taxon>
        <taxon>Kerstersia</taxon>
    </lineage>
</organism>
<dbReference type="SUPFAM" id="SSF47384">
    <property type="entry name" value="Homodimeric domain of signal transducing histidine kinase"/>
    <property type="match status" value="1"/>
</dbReference>
<feature type="transmembrane region" description="Helical" evidence="13">
    <location>
        <begin position="35"/>
        <end position="55"/>
    </location>
</feature>
<sequence>MLPAWVLLVSLGYAALLFAVAWAGDRYPLYPQRPWLRPAVYSLALAVYCSSWTFYGAVGSAVRYGIGYLPIYLGPFLMMLFGWRIMERLALIARSQNTVSISDFIASRYGRSQRLAALVAIIALLAAVPYQALQYKAVALSLDVLTGPTRDASLLGDPALYVAILMAVFSVMFGTRKVDATEHRPGLILAVAFESLVKLIALITIGVFSILWFSGSGTSLVQATQTLLDRPPIGFVGQTLLAFAAMICLPRQFHVAIVECGDVADIRRARWWFGGYLVIVCLMVLPIASAGAALFGFSDTAAPDSFVLALPLAQNNAALALVAYIGGFSAATGMVIVASVALSTMISNDLIMPILLRRRRAGSLERNVAGTVLWVRRVGIFFMASLAYGYYRASGSDTALASFGLMAFAAVAQFGPGLVGGLYWSGTSRRGVEAGLLVGFGIWTYTLLLPSLTESGWLDPAWMRDGLFGLLWLRPQHLFGSTGWDPLTHGTFWSLLLNGLTMLLVSMRWPPGLAERLRAEPFLNPYAEHRAQAPSQWRGNLQVTDLQVLAGRIIGEPAAQKAFEEQARQRGLTLAPGLPADAAWIHTTELLLAAAVGAASARLLMTTALEGSGMEITAIVAILDEAGPALRFNREILLATLENIDQGVSVVDAEMRLVAWNKRYLQLFGYPADMLYVGRPVADLIRFNVENGKLGPASRLDIEQEIDKRIAFMRAGSPHIFQRVLETGQVLELRGRPLPAGGYVTTYSDISAYKHVEGELREMNENLEQRVAERTREAEQAQESRTRFLTAVSHDVLQPINAARLFASALRASDQAAEQKHLAERVDTSLRAAEELLDGLLDVSRLDAGALRPDVTVFDAGILMRQLVEQYAPMAQGRGLELRLHARSHYVRSDQRLLRRVLQNFLANALRYTRQGRILLTARQRGDSIVFQVWDTGPGIPSHHLRQIYEEFHRYEQPFDWDGRGLGLGLSICQRISLLLGHALDARSIVGRGSMFSIAVPRVAAPAPDAAHLARPAGQAPDASNVAGLKVLCVDNDPDILEGMRALLQRWQIDIDCATTVDEALAAMAHAPDVLLVDYHLHDRLDGLDTLDALRALRPGVRGALLTADGSDTLKQLARTRGYHVLTKPVKPASLRAYLAAQLKAARSGAVSP</sequence>